<gene>
    <name evidence="8" type="primary">nudL_21</name>
    <name evidence="8" type="ORF">SDC9_134477</name>
</gene>
<evidence type="ECO:0000256" key="2">
    <source>
        <dbReference type="ARBA" id="ARBA00001946"/>
    </source>
</evidence>
<dbReference type="InterPro" id="IPR015797">
    <property type="entry name" value="NUDIX_hydrolase-like_dom_sf"/>
</dbReference>
<dbReference type="AlphaFoldDB" id="A0A645DDF7"/>
<keyword evidence="4 8" id="KW-0378">Hydrolase</keyword>
<keyword evidence="6" id="KW-0464">Manganese</keyword>
<evidence type="ECO:0000256" key="5">
    <source>
        <dbReference type="ARBA" id="ARBA00022842"/>
    </source>
</evidence>
<evidence type="ECO:0000256" key="4">
    <source>
        <dbReference type="ARBA" id="ARBA00022801"/>
    </source>
</evidence>
<evidence type="ECO:0000256" key="6">
    <source>
        <dbReference type="ARBA" id="ARBA00023211"/>
    </source>
</evidence>
<keyword evidence="3" id="KW-0479">Metal-binding</keyword>
<protein>
    <submittedName>
        <fullName evidence="8">Putative Nudix hydrolase NudL</fullName>
        <ecNumber evidence="8">3.6.1.-</ecNumber>
    </submittedName>
</protein>
<dbReference type="EC" id="3.6.1.-" evidence="8"/>
<dbReference type="GO" id="GO:0046872">
    <property type="term" value="F:metal ion binding"/>
    <property type="evidence" value="ECO:0007669"/>
    <property type="project" value="UniProtKB-KW"/>
</dbReference>
<dbReference type="InterPro" id="IPR000086">
    <property type="entry name" value="NUDIX_hydrolase_dom"/>
</dbReference>
<dbReference type="CDD" id="cd03426">
    <property type="entry name" value="NUDIX_CoAse_Nudt7"/>
    <property type="match status" value="1"/>
</dbReference>
<dbReference type="GO" id="GO:0010945">
    <property type="term" value="F:coenzyme A diphosphatase activity"/>
    <property type="evidence" value="ECO:0007669"/>
    <property type="project" value="InterPro"/>
</dbReference>
<dbReference type="Pfam" id="PF00293">
    <property type="entry name" value="NUDIX"/>
    <property type="match status" value="1"/>
</dbReference>
<dbReference type="PANTHER" id="PTHR12992">
    <property type="entry name" value="NUDIX HYDROLASE"/>
    <property type="match status" value="1"/>
</dbReference>
<organism evidence="8">
    <name type="scientific">bioreactor metagenome</name>
    <dbReference type="NCBI Taxonomy" id="1076179"/>
    <lineage>
        <taxon>unclassified sequences</taxon>
        <taxon>metagenomes</taxon>
        <taxon>ecological metagenomes</taxon>
    </lineage>
</organism>
<dbReference type="InterPro" id="IPR020084">
    <property type="entry name" value="NUDIX_hydrolase_CS"/>
</dbReference>
<feature type="domain" description="Nudix hydrolase" evidence="7">
    <location>
        <begin position="48"/>
        <end position="187"/>
    </location>
</feature>
<dbReference type="PROSITE" id="PS00893">
    <property type="entry name" value="NUDIX_BOX"/>
    <property type="match status" value="1"/>
</dbReference>
<name>A0A645DDF7_9ZZZZ</name>
<dbReference type="PROSITE" id="PS51462">
    <property type="entry name" value="NUDIX"/>
    <property type="match status" value="1"/>
</dbReference>
<dbReference type="SUPFAM" id="SSF55811">
    <property type="entry name" value="Nudix"/>
    <property type="match status" value="1"/>
</dbReference>
<dbReference type="EMBL" id="VSSQ01035209">
    <property type="protein sequence ID" value="MPM87381.1"/>
    <property type="molecule type" value="Genomic_DNA"/>
</dbReference>
<comment type="cofactor">
    <cofactor evidence="2">
        <name>Mg(2+)</name>
        <dbReference type="ChEBI" id="CHEBI:18420"/>
    </cofactor>
</comment>
<dbReference type="InterPro" id="IPR045121">
    <property type="entry name" value="CoAse"/>
</dbReference>
<reference evidence="8" key="1">
    <citation type="submission" date="2019-08" db="EMBL/GenBank/DDBJ databases">
        <authorList>
            <person name="Kucharzyk K."/>
            <person name="Murdoch R.W."/>
            <person name="Higgins S."/>
            <person name="Loffler F."/>
        </authorList>
    </citation>
    <scope>NUCLEOTIDE SEQUENCE</scope>
</reference>
<comment type="cofactor">
    <cofactor evidence="1">
        <name>Mn(2+)</name>
        <dbReference type="ChEBI" id="CHEBI:29035"/>
    </cofactor>
</comment>
<evidence type="ECO:0000256" key="1">
    <source>
        <dbReference type="ARBA" id="ARBA00001936"/>
    </source>
</evidence>
<accession>A0A645DDF7</accession>
<comment type="caution">
    <text evidence="8">The sequence shown here is derived from an EMBL/GenBank/DDBJ whole genome shotgun (WGS) entry which is preliminary data.</text>
</comment>
<dbReference type="Gene3D" id="3.90.79.10">
    <property type="entry name" value="Nucleoside Triphosphate Pyrophosphohydrolase"/>
    <property type="match status" value="1"/>
</dbReference>
<evidence type="ECO:0000313" key="8">
    <source>
        <dbReference type="EMBL" id="MPM87381.1"/>
    </source>
</evidence>
<evidence type="ECO:0000256" key="3">
    <source>
        <dbReference type="ARBA" id="ARBA00022723"/>
    </source>
</evidence>
<evidence type="ECO:0000259" key="7">
    <source>
        <dbReference type="PROSITE" id="PS51462"/>
    </source>
</evidence>
<sequence>MESAKTKHIIEQLTIKLAQELPGDKPRSLLAPFINGVNQELTKPSKSSKTSAVLLLLWERNNSLQLVFTLRSLNLLSHSGQISFPGGKSNTSESPEETALRETYEEIGVPAYNIKILGKLSPIFVLPSNSYIVPIVGYSEKYLDFKVNHEEVEEVFTKPIDFFSFKNIKVREWAINNEIIDIPYWAVHPSVPLWGATAMILAEFVEIYQSIDSIKTINI</sequence>
<proteinExistence type="predicted"/>
<dbReference type="PANTHER" id="PTHR12992:SF11">
    <property type="entry name" value="MITOCHONDRIAL COENZYME A DIPHOSPHATASE NUDT8"/>
    <property type="match status" value="1"/>
</dbReference>
<keyword evidence="5" id="KW-0460">Magnesium</keyword>